<gene>
    <name evidence="5" type="ORF">HMPREF3195_01571</name>
</gene>
<dbReference type="SUPFAM" id="SSF52540">
    <property type="entry name" value="P-loop containing nucleoside triphosphate hydrolases"/>
    <property type="match status" value="1"/>
</dbReference>
<dbReference type="SMART" id="SM00382">
    <property type="entry name" value="AAA"/>
    <property type="match status" value="1"/>
</dbReference>
<evidence type="ECO:0000256" key="2">
    <source>
        <dbReference type="ARBA" id="ARBA00022741"/>
    </source>
</evidence>
<dbReference type="PANTHER" id="PTHR42939">
    <property type="entry name" value="ABC TRANSPORTER ATP-BINDING PROTEIN ALBC-RELATED"/>
    <property type="match status" value="1"/>
</dbReference>
<proteinExistence type="predicted"/>
<comment type="caution">
    <text evidence="5">The sequence shown here is derived from an EMBL/GenBank/DDBJ whole genome shotgun (WGS) entry which is preliminary data.</text>
</comment>
<dbReference type="GO" id="GO:0016887">
    <property type="term" value="F:ATP hydrolysis activity"/>
    <property type="evidence" value="ECO:0007669"/>
    <property type="project" value="InterPro"/>
</dbReference>
<keyword evidence="2" id="KW-0547">Nucleotide-binding</keyword>
<dbReference type="AlphaFoldDB" id="A0A135YN43"/>
<dbReference type="InterPro" id="IPR051782">
    <property type="entry name" value="ABC_Transporter_VariousFunc"/>
</dbReference>
<dbReference type="RefSeq" id="WP_002844368.1">
    <property type="nucleotide sequence ID" value="NZ_CAMPYD010000016.1"/>
</dbReference>
<keyword evidence="1" id="KW-0813">Transport</keyword>
<protein>
    <submittedName>
        <fullName evidence="5">ABC transporter, ATP-binding protein</fullName>
    </submittedName>
</protein>
<dbReference type="PROSITE" id="PS50893">
    <property type="entry name" value="ABC_TRANSPORTER_2"/>
    <property type="match status" value="1"/>
</dbReference>
<evidence type="ECO:0000256" key="3">
    <source>
        <dbReference type="ARBA" id="ARBA00022840"/>
    </source>
</evidence>
<dbReference type="Gene3D" id="3.40.50.300">
    <property type="entry name" value="P-loop containing nucleotide triphosphate hydrolases"/>
    <property type="match status" value="1"/>
</dbReference>
<accession>A0A135YN43</accession>
<organism evidence="5 6">
    <name type="scientific">Peptostreptococcus anaerobius</name>
    <dbReference type="NCBI Taxonomy" id="1261"/>
    <lineage>
        <taxon>Bacteria</taxon>
        <taxon>Bacillati</taxon>
        <taxon>Bacillota</taxon>
        <taxon>Clostridia</taxon>
        <taxon>Peptostreptococcales</taxon>
        <taxon>Peptostreptococcaceae</taxon>
        <taxon>Peptostreptococcus</taxon>
    </lineage>
</organism>
<dbReference type="EMBL" id="LSQZ01000085">
    <property type="protein sequence ID" value="KXI10829.1"/>
    <property type="molecule type" value="Genomic_DNA"/>
</dbReference>
<evidence type="ECO:0000313" key="6">
    <source>
        <dbReference type="Proteomes" id="UP000070326"/>
    </source>
</evidence>
<dbReference type="PANTHER" id="PTHR42939:SF1">
    <property type="entry name" value="ABC TRANSPORTER ATP-BINDING PROTEIN ALBC-RELATED"/>
    <property type="match status" value="1"/>
</dbReference>
<evidence type="ECO:0000259" key="4">
    <source>
        <dbReference type="PROSITE" id="PS50893"/>
    </source>
</evidence>
<dbReference type="InterPro" id="IPR003593">
    <property type="entry name" value="AAA+_ATPase"/>
</dbReference>
<evidence type="ECO:0000256" key="1">
    <source>
        <dbReference type="ARBA" id="ARBA00022448"/>
    </source>
</evidence>
<feature type="domain" description="ABC transporter" evidence="4">
    <location>
        <begin position="15"/>
        <end position="237"/>
    </location>
</feature>
<reference evidence="5 6" key="1">
    <citation type="submission" date="2016-02" db="EMBL/GenBank/DDBJ databases">
        <authorList>
            <person name="Wen L."/>
            <person name="He K."/>
            <person name="Yang H."/>
        </authorList>
    </citation>
    <scope>NUCLEOTIDE SEQUENCE [LARGE SCALE GENOMIC DNA]</scope>
    <source>
        <strain evidence="5 6">MJR8628A</strain>
    </source>
</reference>
<dbReference type="Proteomes" id="UP000070326">
    <property type="component" value="Unassembled WGS sequence"/>
</dbReference>
<dbReference type="Pfam" id="PF00005">
    <property type="entry name" value="ABC_tran"/>
    <property type="match status" value="1"/>
</dbReference>
<dbReference type="GO" id="GO:0005524">
    <property type="term" value="F:ATP binding"/>
    <property type="evidence" value="ECO:0007669"/>
    <property type="project" value="UniProtKB-KW"/>
</dbReference>
<dbReference type="eggNOG" id="COG1131">
    <property type="taxonomic scope" value="Bacteria"/>
</dbReference>
<keyword evidence="3 5" id="KW-0067">ATP-binding</keyword>
<dbReference type="InterPro" id="IPR027417">
    <property type="entry name" value="P-loop_NTPase"/>
</dbReference>
<dbReference type="InterPro" id="IPR003439">
    <property type="entry name" value="ABC_transporter-like_ATP-bd"/>
</dbReference>
<dbReference type="CDD" id="cd03230">
    <property type="entry name" value="ABC_DR_subfamily_A"/>
    <property type="match status" value="1"/>
</dbReference>
<dbReference type="STRING" id="1261.HMPREF3195_01571"/>
<dbReference type="PATRIC" id="fig|1261.3.peg.531"/>
<evidence type="ECO:0000313" key="5">
    <source>
        <dbReference type="EMBL" id="KXI10829.1"/>
    </source>
</evidence>
<dbReference type="GeneID" id="79843301"/>
<name>A0A135YN43_9FIRM</name>
<sequence>MSINRVEVMSENTVLSVDQVRKSYGKKSVLKGMTFDIEKGKIVGFLGPNGCGKTTLVKLINGLIPITSGEIRVCGYDIGKETKARISYLPERTYLNNWMKVKDILEFFDDVYEDFDKDKAEQMLFDMNIKLGDKLKTMSKGTKEKVQLVLVMSRDADLYILDEPIAGVDPAARSYIMKTILTNLPEESSLLIVTHLISDIETICDEIIFVNEGRVLMHEETEYLREKYNKSIDAIFREEFRC</sequence>